<proteinExistence type="predicted"/>
<name>A0ABP6LIH7_9ACTN</name>
<feature type="compositionally biased region" description="Polar residues" evidence="1">
    <location>
        <begin position="67"/>
        <end position="76"/>
    </location>
</feature>
<protein>
    <submittedName>
        <fullName evidence="2">Uncharacterized protein</fullName>
    </submittedName>
</protein>
<evidence type="ECO:0000313" key="2">
    <source>
        <dbReference type="EMBL" id="GAA3046374.1"/>
    </source>
</evidence>
<evidence type="ECO:0000313" key="3">
    <source>
        <dbReference type="Proteomes" id="UP001501532"/>
    </source>
</evidence>
<keyword evidence="3" id="KW-1185">Reference proteome</keyword>
<gene>
    <name evidence="2" type="ORF">GCM10010448_31640</name>
</gene>
<organism evidence="2 3">
    <name type="scientific">Streptomyces glomeratus</name>
    <dbReference type="NCBI Taxonomy" id="284452"/>
    <lineage>
        <taxon>Bacteria</taxon>
        <taxon>Bacillati</taxon>
        <taxon>Actinomycetota</taxon>
        <taxon>Actinomycetes</taxon>
        <taxon>Kitasatosporales</taxon>
        <taxon>Streptomycetaceae</taxon>
        <taxon>Streptomyces</taxon>
    </lineage>
</organism>
<accession>A0ABP6LIH7</accession>
<evidence type="ECO:0000256" key="1">
    <source>
        <dbReference type="SAM" id="MobiDB-lite"/>
    </source>
</evidence>
<comment type="caution">
    <text evidence="2">The sequence shown here is derived from an EMBL/GenBank/DDBJ whole genome shotgun (WGS) entry which is preliminary data.</text>
</comment>
<sequence length="132" mass="13698">MWAVTRGVGAPSNRSTERVAGHLSSVNQCKEEIMKKLTLRIATTGISCIVAGSALLAAGGSATAASPQTAGHTSARATMGDASHHCSGHRTAHRPIDPWIADQLALFGPAAQRPAPDPWIADHLAQFAPATR</sequence>
<reference evidence="3" key="1">
    <citation type="journal article" date="2019" name="Int. J. Syst. Evol. Microbiol.">
        <title>The Global Catalogue of Microorganisms (GCM) 10K type strain sequencing project: providing services to taxonomists for standard genome sequencing and annotation.</title>
        <authorList>
            <consortium name="The Broad Institute Genomics Platform"/>
            <consortium name="The Broad Institute Genome Sequencing Center for Infectious Disease"/>
            <person name="Wu L."/>
            <person name="Ma J."/>
        </authorList>
    </citation>
    <scope>NUCLEOTIDE SEQUENCE [LARGE SCALE GENOMIC DNA]</scope>
    <source>
        <strain evidence="3">JCM 9091</strain>
    </source>
</reference>
<dbReference type="Proteomes" id="UP001501532">
    <property type="component" value="Unassembled WGS sequence"/>
</dbReference>
<dbReference type="EMBL" id="BAAAUF010000021">
    <property type="protein sequence ID" value="GAA3046374.1"/>
    <property type="molecule type" value="Genomic_DNA"/>
</dbReference>
<feature type="region of interest" description="Disordered" evidence="1">
    <location>
        <begin position="64"/>
        <end position="90"/>
    </location>
</feature>